<dbReference type="InterPro" id="IPR014871">
    <property type="entry name" value="dUTPase/dCTP_pyrophosphatase"/>
</dbReference>
<reference evidence="1 2" key="1">
    <citation type="submission" date="2024-11" db="EMBL/GenBank/DDBJ databases">
        <authorList>
            <person name="Heng Y.C."/>
            <person name="Lim A.C.H."/>
            <person name="Lee J.K.Y."/>
            <person name="Kittelmann S."/>
        </authorList>
    </citation>
    <scope>NUCLEOTIDE SEQUENCE [LARGE SCALE GENOMIC DNA]</scope>
    <source>
        <strain evidence="1 2">WILCCON 0185</strain>
    </source>
</reference>
<evidence type="ECO:0000313" key="2">
    <source>
        <dbReference type="Proteomes" id="UP001623591"/>
    </source>
</evidence>
<dbReference type="Gene3D" id="1.10.4010.10">
    <property type="entry name" value="Type II deoxyuridine triphosphatase"/>
    <property type="match status" value="1"/>
</dbReference>
<dbReference type="EC" id="3.6.1.23" evidence="1"/>
<dbReference type="SUPFAM" id="SSF101386">
    <property type="entry name" value="all-alpha NTP pyrophosphatases"/>
    <property type="match status" value="1"/>
</dbReference>
<comment type="caution">
    <text evidence="1">The sequence shown here is derived from an EMBL/GenBank/DDBJ whole genome shotgun (WGS) entry which is preliminary data.</text>
</comment>
<sequence length="152" mass="17831">MNLQKLYDYQNKLDEEIQSKIDTQGKLLLYQKLLALEVKVGELANETKCFHYWTSRKIQARKRILEKYIEAIYLILSIGVEKGFTETDFEVKEVEYELTENFLNLFVDMNDFMVCSSKDHYITIIEDLLSLSLFLGFTEDDILNANCEVFSA</sequence>
<dbReference type="GO" id="GO:0004170">
    <property type="term" value="F:dUTP diphosphatase activity"/>
    <property type="evidence" value="ECO:0007669"/>
    <property type="project" value="UniProtKB-EC"/>
</dbReference>
<proteinExistence type="predicted"/>
<dbReference type="Proteomes" id="UP001623591">
    <property type="component" value="Unassembled WGS sequence"/>
</dbReference>
<dbReference type="InterPro" id="IPR016947">
    <property type="entry name" value="UCP030140"/>
</dbReference>
<gene>
    <name evidence="1" type="ORF">ACJDUG_11730</name>
</gene>
<dbReference type="Pfam" id="PF08761">
    <property type="entry name" value="dUTPase_2"/>
    <property type="match status" value="1"/>
</dbReference>
<protein>
    <submittedName>
        <fullName evidence="1">dUTP diphosphatase</fullName>
        <ecNumber evidence="1">3.6.1.23</ecNumber>
    </submittedName>
</protein>
<evidence type="ECO:0000313" key="1">
    <source>
        <dbReference type="EMBL" id="MFL0247639.1"/>
    </source>
</evidence>
<accession>A0ABW8T511</accession>
<dbReference type="RefSeq" id="WP_406770070.1">
    <property type="nucleotide sequence ID" value="NZ_JBJHZZ010000008.1"/>
</dbReference>
<dbReference type="PIRSF" id="PIRSF030140">
    <property type="entry name" value="UCP030140"/>
    <property type="match status" value="1"/>
</dbReference>
<name>A0ABW8T511_9CLOT</name>
<keyword evidence="1" id="KW-0378">Hydrolase</keyword>
<keyword evidence="2" id="KW-1185">Reference proteome</keyword>
<dbReference type="EMBL" id="JBJHZZ010000008">
    <property type="protein sequence ID" value="MFL0247639.1"/>
    <property type="molecule type" value="Genomic_DNA"/>
</dbReference>
<organism evidence="1 2">
    <name type="scientific">Candidatus Clostridium stratigraminis</name>
    <dbReference type="NCBI Taxonomy" id="3381661"/>
    <lineage>
        <taxon>Bacteria</taxon>
        <taxon>Bacillati</taxon>
        <taxon>Bacillota</taxon>
        <taxon>Clostridia</taxon>
        <taxon>Eubacteriales</taxon>
        <taxon>Clostridiaceae</taxon>
        <taxon>Clostridium</taxon>
    </lineage>
</organism>